<dbReference type="RefSeq" id="WP_048595521.1">
    <property type="nucleotide sequence ID" value="NZ_CVLB01000002.1"/>
</dbReference>
<keyword evidence="2" id="KW-0812">Transmembrane</keyword>
<dbReference type="Proteomes" id="UP000043763">
    <property type="component" value="Unassembled WGS sequence"/>
</dbReference>
<evidence type="ECO:0000256" key="2">
    <source>
        <dbReference type="SAM" id="Phobius"/>
    </source>
</evidence>
<evidence type="ECO:0000313" key="4">
    <source>
        <dbReference type="Proteomes" id="UP000043763"/>
    </source>
</evidence>
<accession>A0A0G4K9D0</accession>
<evidence type="ECO:0000256" key="1">
    <source>
        <dbReference type="SAM" id="MobiDB-lite"/>
    </source>
</evidence>
<keyword evidence="2" id="KW-0472">Membrane</keyword>
<feature type="transmembrane region" description="Helical" evidence="2">
    <location>
        <begin position="7"/>
        <end position="26"/>
    </location>
</feature>
<proteinExistence type="predicted"/>
<gene>
    <name evidence="3" type="ORF">BRSU_2321</name>
</gene>
<protein>
    <submittedName>
        <fullName evidence="3">Uncharacterized protein</fullName>
    </submittedName>
</protein>
<feature type="region of interest" description="Disordered" evidence="1">
    <location>
        <begin position="190"/>
        <end position="222"/>
    </location>
</feature>
<dbReference type="AlphaFoldDB" id="A0A0G4K9D0"/>
<name>A0A0G4K9D0_9SPIR</name>
<reference evidence="4" key="1">
    <citation type="submission" date="2015-04" db="EMBL/GenBank/DDBJ databases">
        <authorList>
            <person name="Mushtaq Mamoona"/>
        </authorList>
    </citation>
    <scope>NUCLEOTIDE SEQUENCE [LARGE SCALE GENOMIC DNA]</scope>
    <source>
        <strain evidence="4">AN4859/03</strain>
    </source>
</reference>
<sequence length="239" mass="27868">MKIIKQIIIAMIFISSSILYSQYYAIGEWHLVEKIDPITDEKEISIFIKKQEENSLNFNTLMIKVNSNSININLYTPSLLFKQRFNDNDKIDIVYRLGKNEPRNTSLNKYGETEFYSLTNSQMASQKSIMLLKELLHHNTFAVRALETLGSAKYTYTYVYDLEGLKDILLYADFSGTILENYKSEFESILENQRSEDKSSQDTERSENSETSEETETPKTNHKDNIYLIDDINYKNPII</sequence>
<organism evidence="3 4">
    <name type="scientific">Brachyspira suanatina</name>
    <dbReference type="NCBI Taxonomy" id="381802"/>
    <lineage>
        <taxon>Bacteria</taxon>
        <taxon>Pseudomonadati</taxon>
        <taxon>Spirochaetota</taxon>
        <taxon>Spirochaetia</taxon>
        <taxon>Brachyspirales</taxon>
        <taxon>Brachyspiraceae</taxon>
        <taxon>Brachyspira</taxon>
    </lineage>
</organism>
<feature type="compositionally biased region" description="Basic and acidic residues" evidence="1">
    <location>
        <begin position="193"/>
        <end position="208"/>
    </location>
</feature>
<keyword evidence="2" id="KW-1133">Transmembrane helix</keyword>
<evidence type="ECO:0000313" key="3">
    <source>
        <dbReference type="EMBL" id="CRF34901.1"/>
    </source>
</evidence>
<dbReference type="EMBL" id="CVLB01000002">
    <property type="protein sequence ID" value="CRF34901.1"/>
    <property type="molecule type" value="Genomic_DNA"/>
</dbReference>
<dbReference type="OrthoDB" id="307267at2"/>
<keyword evidence="4" id="KW-1185">Reference proteome</keyword>